<comment type="subcellular location">
    <subcellularLocation>
        <location evidence="1">Nucleus</location>
    </subcellularLocation>
</comment>
<dbReference type="PANTHER" id="PTHR11037">
    <property type="entry name" value="TRANSCRIPTION FACTOR CP2"/>
    <property type="match status" value="1"/>
</dbReference>
<keyword evidence="3" id="KW-0238">DNA-binding</keyword>
<dbReference type="InterPro" id="IPR040167">
    <property type="entry name" value="TF_CP2-like"/>
</dbReference>
<evidence type="ECO:0000259" key="7">
    <source>
        <dbReference type="PROSITE" id="PS51968"/>
    </source>
</evidence>
<dbReference type="GO" id="GO:0000978">
    <property type="term" value="F:RNA polymerase II cis-regulatory region sequence-specific DNA binding"/>
    <property type="evidence" value="ECO:0007669"/>
    <property type="project" value="TreeGrafter"/>
</dbReference>
<evidence type="ECO:0000256" key="6">
    <source>
        <dbReference type="SAM" id="MobiDB-lite"/>
    </source>
</evidence>
<keyword evidence="4" id="KW-0804">Transcription</keyword>
<dbReference type="InterPro" id="IPR007604">
    <property type="entry name" value="CP2"/>
</dbReference>
<protein>
    <recommendedName>
        <fullName evidence="7">Grh/CP2 DB domain-containing protein</fullName>
    </recommendedName>
</protein>
<organism evidence="8 9">
    <name type="scientific">Penicillium antarcticum</name>
    <dbReference type="NCBI Taxonomy" id="416450"/>
    <lineage>
        <taxon>Eukaryota</taxon>
        <taxon>Fungi</taxon>
        <taxon>Dikarya</taxon>
        <taxon>Ascomycota</taxon>
        <taxon>Pezizomycotina</taxon>
        <taxon>Eurotiomycetes</taxon>
        <taxon>Eurotiomycetidae</taxon>
        <taxon>Eurotiales</taxon>
        <taxon>Aspergillaceae</taxon>
        <taxon>Penicillium</taxon>
    </lineage>
</organism>
<evidence type="ECO:0000313" key="8">
    <source>
        <dbReference type="EMBL" id="OQD90676.1"/>
    </source>
</evidence>
<comment type="caution">
    <text evidence="8">The sequence shown here is derived from an EMBL/GenBank/DDBJ whole genome shotgun (WGS) entry which is preliminary data.</text>
</comment>
<dbReference type="GO" id="GO:0001228">
    <property type="term" value="F:DNA-binding transcription activator activity, RNA polymerase II-specific"/>
    <property type="evidence" value="ECO:0007669"/>
    <property type="project" value="TreeGrafter"/>
</dbReference>
<dbReference type="Pfam" id="PF25416">
    <property type="entry name" value="GRHL1_C"/>
    <property type="match status" value="1"/>
</dbReference>
<evidence type="ECO:0000256" key="3">
    <source>
        <dbReference type="ARBA" id="ARBA00023125"/>
    </source>
</evidence>
<proteinExistence type="predicted"/>
<feature type="region of interest" description="Disordered" evidence="6">
    <location>
        <begin position="26"/>
        <end position="52"/>
    </location>
</feature>
<dbReference type="Proteomes" id="UP000191672">
    <property type="component" value="Unassembled WGS sequence"/>
</dbReference>
<name>A0A1V6QP07_9EURO</name>
<dbReference type="AlphaFoldDB" id="A0A1V6QP07"/>
<feature type="domain" description="Grh/CP2 DB" evidence="7">
    <location>
        <begin position="216"/>
        <end position="462"/>
    </location>
</feature>
<accession>A0A1V6QP07</accession>
<evidence type="ECO:0000256" key="1">
    <source>
        <dbReference type="ARBA" id="ARBA00004123"/>
    </source>
</evidence>
<dbReference type="Pfam" id="PF04516">
    <property type="entry name" value="CP2"/>
    <property type="match status" value="1"/>
</dbReference>
<gene>
    <name evidence="8" type="ORF">PENANT_c001G10455</name>
</gene>
<dbReference type="PANTHER" id="PTHR11037:SF20">
    <property type="entry name" value="PROTEIN GRAINYHEAD"/>
    <property type="match status" value="1"/>
</dbReference>
<evidence type="ECO:0000313" key="9">
    <source>
        <dbReference type="Proteomes" id="UP000191672"/>
    </source>
</evidence>
<reference evidence="9" key="1">
    <citation type="journal article" date="2017" name="Nat. Microbiol.">
        <title>Global analysis of biosynthetic gene clusters reveals vast potential of secondary metabolite production in Penicillium species.</title>
        <authorList>
            <person name="Nielsen J.C."/>
            <person name="Grijseels S."/>
            <person name="Prigent S."/>
            <person name="Ji B."/>
            <person name="Dainat J."/>
            <person name="Nielsen K.F."/>
            <person name="Frisvad J.C."/>
            <person name="Workman M."/>
            <person name="Nielsen J."/>
        </authorList>
    </citation>
    <scope>NUCLEOTIDE SEQUENCE [LARGE SCALE GENOMIC DNA]</scope>
    <source>
        <strain evidence="9">IBT 31811</strain>
    </source>
</reference>
<sequence>MFGNRRNSQKPGEGLINKFQATFSDIVRPTKCDPPEPAGNDEPNHLSARGTPGLRFTPLLNDQSGLRFTPFLDDHSVLTPSTNHPYQNYNPGSLNTVFHGPAGDLHTPLMESNLMTPKTLLEQFAVTPLHRNNIDPFHDTSNTQYFAQEPQTMSPGNQNAAYPPSAFVHSHVADTAATGADEATFLNNVDNGGKLNSQLVTPQYSNPPENYPNHEDHQFRYQVTLNTPTAMVNDPKHPPITYLNKAQIYPLSVVDSRPPLTNEIVRYRTWIRVTFDDDEQASNPAASWALWKEARGHEAYRKDGNLYAIEFVGLFQENEGQTCDHIQLEKISLDGFCVTWYSDPSTGRQGCSMGVRFHFLSTDFSHTKGVKGAPIKLCAKTETLAPGPAEISYCKVKLFREHGAERKMFNDVSQLKRAIERRRQDFVKAESGGEHLGKRKRGSRNVLYKSDKEIEDERRDQLQRNLDEELSMMQNRFYSNRSVTTFCLRGSVKDDPDRFPITREDGETQKADRFDQMTLQTLTPPSTLRSVSRNLSYNSTDHRSPKAHQEMFPLIPDLSMGRANAACINSNTKAPVACFYLRFQKSETEKDDYHTAVYLTERTAKELMAKIAHKQRFSQDHIVHLFHVKNGMKIIIDDDVVQRIPDGQDMIAEVSEISSNTATGGGSTIESSEDGPVRALPHITGKTMDVESTKISSGLKIENDDLKFPAVIE</sequence>
<keyword evidence="9" id="KW-1185">Reference proteome</keyword>
<evidence type="ECO:0000256" key="4">
    <source>
        <dbReference type="ARBA" id="ARBA00023163"/>
    </source>
</evidence>
<evidence type="ECO:0000256" key="5">
    <source>
        <dbReference type="ARBA" id="ARBA00023242"/>
    </source>
</evidence>
<dbReference type="PROSITE" id="PS51968">
    <property type="entry name" value="GRH_CP2_DB"/>
    <property type="match status" value="1"/>
</dbReference>
<keyword evidence="5" id="KW-0539">Nucleus</keyword>
<evidence type="ECO:0000256" key="2">
    <source>
        <dbReference type="ARBA" id="ARBA00023015"/>
    </source>
</evidence>
<keyword evidence="2" id="KW-0805">Transcription regulation</keyword>
<dbReference type="EMBL" id="MDYN01000001">
    <property type="protein sequence ID" value="OQD90676.1"/>
    <property type="molecule type" value="Genomic_DNA"/>
</dbReference>
<dbReference type="GO" id="GO:0005634">
    <property type="term" value="C:nucleus"/>
    <property type="evidence" value="ECO:0007669"/>
    <property type="project" value="UniProtKB-SubCell"/>
</dbReference>
<dbReference type="InterPro" id="IPR057520">
    <property type="entry name" value="GRHL1/CP2_C"/>
</dbReference>